<keyword evidence="4" id="KW-1185">Reference proteome</keyword>
<evidence type="ECO:0000259" key="2">
    <source>
        <dbReference type="Pfam" id="PF18557"/>
    </source>
</evidence>
<evidence type="ECO:0000313" key="4">
    <source>
        <dbReference type="Proteomes" id="UP000681425"/>
    </source>
</evidence>
<evidence type="ECO:0000313" key="3">
    <source>
        <dbReference type="EMBL" id="QUT08091.1"/>
    </source>
</evidence>
<dbReference type="EMBL" id="CP073910">
    <property type="protein sequence ID" value="QUT08091.1"/>
    <property type="molecule type" value="Genomic_DNA"/>
</dbReference>
<sequence length="86" mass="8812">MRPDNIVEEGAPGGRDGNAASGAAPAQSARPKNPPKSAKTAPKTPSPKTEASNSDSAVGNVLRSVYQKAVDEAIPAEMLDLLSKLD</sequence>
<dbReference type="KEGG" id="spph:KFK14_03760"/>
<evidence type="ECO:0000256" key="1">
    <source>
        <dbReference type="SAM" id="MobiDB-lite"/>
    </source>
</evidence>
<proteinExistence type="predicted"/>
<dbReference type="AlphaFoldDB" id="A0A975KB03"/>
<dbReference type="Pfam" id="PF18557">
    <property type="entry name" value="NepR"/>
    <property type="match status" value="1"/>
</dbReference>
<gene>
    <name evidence="3" type="ORF">KFK14_03760</name>
</gene>
<organism evidence="3 4">
    <name type="scientific">Sphingobium phenoxybenzoativorans</name>
    <dbReference type="NCBI Taxonomy" id="1592790"/>
    <lineage>
        <taxon>Bacteria</taxon>
        <taxon>Pseudomonadati</taxon>
        <taxon>Pseudomonadota</taxon>
        <taxon>Alphaproteobacteria</taxon>
        <taxon>Sphingomonadales</taxon>
        <taxon>Sphingomonadaceae</taxon>
        <taxon>Sphingobium</taxon>
    </lineage>
</organism>
<protein>
    <recommendedName>
        <fullName evidence="2">Anti-sigma factor NepR domain-containing protein</fullName>
    </recommendedName>
</protein>
<name>A0A975KB03_9SPHN</name>
<feature type="region of interest" description="Disordered" evidence="1">
    <location>
        <begin position="1"/>
        <end position="59"/>
    </location>
</feature>
<dbReference type="InterPro" id="IPR041649">
    <property type="entry name" value="NepR"/>
</dbReference>
<accession>A0A975KB03</accession>
<feature type="domain" description="Anti-sigma factor NepR" evidence="2">
    <location>
        <begin position="56"/>
        <end position="86"/>
    </location>
</feature>
<feature type="compositionally biased region" description="Low complexity" evidence="1">
    <location>
        <begin position="19"/>
        <end position="49"/>
    </location>
</feature>
<dbReference type="Proteomes" id="UP000681425">
    <property type="component" value="Chromosome"/>
</dbReference>
<reference evidence="3" key="1">
    <citation type="submission" date="2021-04" db="EMBL/GenBank/DDBJ databases">
        <title>Isolation of p-tert-butylphenol degrading bacteria Sphingobium phenoxybenzoativorans Tas13 from active sludge.</title>
        <authorList>
            <person name="Li Y."/>
        </authorList>
    </citation>
    <scope>NUCLEOTIDE SEQUENCE</scope>
    <source>
        <strain evidence="3">Tas13</strain>
    </source>
</reference>